<evidence type="ECO:0000256" key="1">
    <source>
        <dbReference type="ARBA" id="ARBA00001973"/>
    </source>
</evidence>
<dbReference type="EMBL" id="JAVHNS010000003">
    <property type="protein sequence ID" value="KAK6361021.1"/>
    <property type="molecule type" value="Genomic_DNA"/>
</dbReference>
<feature type="chain" id="PRO_5043889032" description="AA9 family lytic polysaccharide monooxygenase" evidence="12">
    <location>
        <begin position="20"/>
        <end position="366"/>
    </location>
</feature>
<comment type="cofactor">
    <cofactor evidence="1">
        <name>Cu(2+)</name>
        <dbReference type="ChEBI" id="CHEBI:29036"/>
    </cofactor>
</comment>
<keyword evidence="15" id="KW-1185">Reference proteome</keyword>
<feature type="domain" description="CBM1" evidence="13">
    <location>
        <begin position="330"/>
        <end position="365"/>
    </location>
</feature>
<evidence type="ECO:0000256" key="5">
    <source>
        <dbReference type="ARBA" id="ARBA00022729"/>
    </source>
</evidence>
<feature type="region of interest" description="Disordered" evidence="11">
    <location>
        <begin position="287"/>
        <end position="307"/>
    </location>
</feature>
<evidence type="ECO:0000256" key="4">
    <source>
        <dbReference type="ARBA" id="ARBA00022723"/>
    </source>
</evidence>
<dbReference type="Pfam" id="PF03443">
    <property type="entry name" value="AA9"/>
    <property type="match status" value="1"/>
</dbReference>
<evidence type="ECO:0000256" key="7">
    <source>
        <dbReference type="ARBA" id="ARBA00023008"/>
    </source>
</evidence>
<evidence type="ECO:0000256" key="8">
    <source>
        <dbReference type="ARBA" id="ARBA00023033"/>
    </source>
</evidence>
<evidence type="ECO:0000256" key="6">
    <source>
        <dbReference type="ARBA" id="ARBA00023002"/>
    </source>
</evidence>
<sequence length="366" mass="37739">MKFTVQALLAAGLAATAQGHAIFQKLSINGVEQAQLAGFRAPRDNSPIMDVNSNDIICQVPGSTSSAVVDIPAGAKVGTYWGHVLGGEQYPGDVDHPIAASHKGPIAVYLAKVDNAATTPSTGLKWFKVAHEGFNTATKKWAVDTLIDAKGWWYFTLPTCLAPGNYLLRAELIALHSAYDNLGAQFYISCVQINVSGSGTFNGGSTVSFPGAYPQDDAGIKISVYGNSGQPDNNGRVYAIPGPAPMSCNGQGSGSNPVTTTTTKAAAATTTTTLRTTTRAATTAATTTRAAVTTTPRAATTTTRAAAATTKATTTKAGSSCPTSSSGSAALQTLYGQCGGVLWKGPTACAQGTCKFQNDYYSQCLN</sequence>
<evidence type="ECO:0000256" key="2">
    <source>
        <dbReference type="ARBA" id="ARBA00004613"/>
    </source>
</evidence>
<evidence type="ECO:0000256" key="10">
    <source>
        <dbReference type="RuleBase" id="RU368122"/>
    </source>
</evidence>
<keyword evidence="4" id="KW-0479">Metal-binding</keyword>
<comment type="caution">
    <text evidence="14">The sequence shown here is derived from an EMBL/GenBank/DDBJ whole genome shotgun (WGS) entry which is preliminary data.</text>
</comment>
<dbReference type="EC" id="1.14.99.56" evidence="10"/>
<accession>A0AAV9VGC5</accession>
<comment type="function">
    <text evidence="10">Lytic polysaccharide monooxygenase (LMPO) that depolymerizes crystalline and amorphous polysaccharides via the oxidation of scissile alpha- or beta-(1-4)-glycosidic bonds, yielding C1 and/or C4 oxidation products. Catalysis by LPMOs requires the reduction of the active-site copper from Cu(II) to Cu(I) by a reducing agent and H(2)O(2) or O(2) as a cosubstrate.</text>
</comment>
<gene>
    <name evidence="14" type="ORF">TWF730_007136</name>
</gene>
<evidence type="ECO:0000259" key="13">
    <source>
        <dbReference type="PROSITE" id="PS51164"/>
    </source>
</evidence>
<evidence type="ECO:0000256" key="11">
    <source>
        <dbReference type="SAM" id="MobiDB-lite"/>
    </source>
</evidence>
<dbReference type="GO" id="GO:0046872">
    <property type="term" value="F:metal ion binding"/>
    <property type="evidence" value="ECO:0007669"/>
    <property type="project" value="UniProtKB-KW"/>
</dbReference>
<dbReference type="PANTHER" id="PTHR33353">
    <property type="entry name" value="PUTATIVE (AFU_ORTHOLOGUE AFUA_1G12560)-RELATED"/>
    <property type="match status" value="1"/>
</dbReference>
<dbReference type="InterPro" id="IPR005103">
    <property type="entry name" value="AA9_LPMO"/>
</dbReference>
<comment type="catalytic activity">
    <reaction evidence="10">
        <text>[(1-&gt;4)-beta-D-glucosyl]n+m + reduced acceptor + O2 = 4-dehydro-beta-D-glucosyl-[(1-&gt;4)-beta-D-glucosyl]n-1 + [(1-&gt;4)-beta-D-glucosyl]m + acceptor + H2O.</text>
        <dbReference type="EC" id="1.14.99.56"/>
    </reaction>
</comment>
<dbReference type="SUPFAM" id="SSF57180">
    <property type="entry name" value="Cellulose-binding domain"/>
    <property type="match status" value="1"/>
</dbReference>
<dbReference type="Pfam" id="PF00734">
    <property type="entry name" value="CBM_1"/>
    <property type="match status" value="1"/>
</dbReference>
<dbReference type="GO" id="GO:0004497">
    <property type="term" value="F:monooxygenase activity"/>
    <property type="evidence" value="ECO:0007669"/>
    <property type="project" value="UniProtKB-KW"/>
</dbReference>
<keyword evidence="3 10" id="KW-0964">Secreted</keyword>
<dbReference type="GO" id="GO:0030248">
    <property type="term" value="F:cellulose binding"/>
    <property type="evidence" value="ECO:0007669"/>
    <property type="project" value="UniProtKB-UniRule"/>
</dbReference>
<keyword evidence="10" id="KW-0624">Polysaccharide degradation</keyword>
<evidence type="ECO:0000256" key="12">
    <source>
        <dbReference type="SAM" id="SignalP"/>
    </source>
</evidence>
<reference evidence="14 15" key="1">
    <citation type="submission" date="2019-10" db="EMBL/GenBank/DDBJ databases">
        <authorList>
            <person name="Palmer J.M."/>
        </authorList>
    </citation>
    <scope>NUCLEOTIDE SEQUENCE [LARGE SCALE GENOMIC DNA]</scope>
    <source>
        <strain evidence="14 15">TWF730</strain>
    </source>
</reference>
<organism evidence="14 15">
    <name type="scientific">Orbilia blumenaviensis</name>
    <dbReference type="NCBI Taxonomy" id="1796055"/>
    <lineage>
        <taxon>Eukaryota</taxon>
        <taxon>Fungi</taxon>
        <taxon>Dikarya</taxon>
        <taxon>Ascomycota</taxon>
        <taxon>Pezizomycotina</taxon>
        <taxon>Orbiliomycetes</taxon>
        <taxon>Orbiliales</taxon>
        <taxon>Orbiliaceae</taxon>
        <taxon>Orbilia</taxon>
    </lineage>
</organism>
<dbReference type="InterPro" id="IPR035971">
    <property type="entry name" value="CBD_sf"/>
</dbReference>
<dbReference type="CDD" id="cd21175">
    <property type="entry name" value="LPMO_AA9"/>
    <property type="match status" value="1"/>
</dbReference>
<comment type="domain">
    <text evidence="10">Has a modular structure: an endo-beta-1,4-glucanase catalytic module at the N-terminus, a linker rich in serines and threonines, and a C-terminal carbohydrate-binding module (CBM).</text>
</comment>
<keyword evidence="5 12" id="KW-0732">Signal</keyword>
<proteinExistence type="predicted"/>
<feature type="signal peptide" evidence="12">
    <location>
        <begin position="1"/>
        <end position="19"/>
    </location>
</feature>
<evidence type="ECO:0000256" key="9">
    <source>
        <dbReference type="ARBA" id="ARBA00023157"/>
    </source>
</evidence>
<dbReference type="PANTHER" id="PTHR33353:SF13">
    <property type="entry name" value="ENDOGLUCANASE II"/>
    <property type="match status" value="1"/>
</dbReference>
<dbReference type="SMART" id="SM00236">
    <property type="entry name" value="fCBD"/>
    <property type="match status" value="1"/>
</dbReference>
<keyword evidence="9 10" id="KW-1015">Disulfide bond</keyword>
<keyword evidence="10" id="KW-0136">Cellulose degradation</keyword>
<name>A0AAV9VGC5_9PEZI</name>
<dbReference type="InterPro" id="IPR000254">
    <property type="entry name" value="CBD"/>
</dbReference>
<keyword evidence="7" id="KW-0186">Copper</keyword>
<protein>
    <recommendedName>
        <fullName evidence="10">AA9 family lytic polysaccharide monooxygenase</fullName>
        <ecNumber evidence="10">1.14.99.56</ecNumber>
    </recommendedName>
    <alternativeName>
        <fullName evidence="10">Endo-beta-1,4-glucanase</fullName>
    </alternativeName>
    <alternativeName>
        <fullName evidence="10">Glycosyl hydrolase 61 family protein</fullName>
    </alternativeName>
</protein>
<dbReference type="Proteomes" id="UP001373714">
    <property type="component" value="Unassembled WGS sequence"/>
</dbReference>
<keyword evidence="6" id="KW-0560">Oxidoreductase</keyword>
<dbReference type="PROSITE" id="PS51164">
    <property type="entry name" value="CBM1_2"/>
    <property type="match status" value="1"/>
</dbReference>
<dbReference type="GO" id="GO:0005576">
    <property type="term" value="C:extracellular region"/>
    <property type="evidence" value="ECO:0007669"/>
    <property type="project" value="UniProtKB-SubCell"/>
</dbReference>
<comment type="subcellular location">
    <subcellularLocation>
        <location evidence="2 10">Secreted</location>
    </subcellularLocation>
</comment>
<keyword evidence="8" id="KW-0503">Monooxygenase</keyword>
<dbReference type="InterPro" id="IPR049892">
    <property type="entry name" value="AA9"/>
</dbReference>
<evidence type="ECO:0000313" key="14">
    <source>
        <dbReference type="EMBL" id="KAK6361021.1"/>
    </source>
</evidence>
<evidence type="ECO:0000256" key="3">
    <source>
        <dbReference type="ARBA" id="ARBA00022525"/>
    </source>
</evidence>
<evidence type="ECO:0000313" key="15">
    <source>
        <dbReference type="Proteomes" id="UP001373714"/>
    </source>
</evidence>
<dbReference type="PROSITE" id="PS00562">
    <property type="entry name" value="CBM1_1"/>
    <property type="match status" value="1"/>
</dbReference>
<dbReference type="GO" id="GO:0008810">
    <property type="term" value="F:cellulase activity"/>
    <property type="evidence" value="ECO:0007669"/>
    <property type="project" value="UniProtKB-UniRule"/>
</dbReference>
<dbReference type="Gene3D" id="2.70.50.70">
    <property type="match status" value="1"/>
</dbReference>
<dbReference type="AlphaFoldDB" id="A0AAV9VGC5"/>
<keyword evidence="10" id="KW-0119">Carbohydrate metabolism</keyword>
<dbReference type="GO" id="GO:0030245">
    <property type="term" value="P:cellulose catabolic process"/>
    <property type="evidence" value="ECO:0007669"/>
    <property type="project" value="UniProtKB-UniRule"/>
</dbReference>